<keyword evidence="5" id="KW-0349">Heme</keyword>
<keyword evidence="9 13" id="KW-1133">Transmembrane helix</keyword>
<name>A0ABV7KC75_9HYPH</name>
<evidence type="ECO:0000256" key="3">
    <source>
        <dbReference type="ARBA" id="ARBA00022448"/>
    </source>
</evidence>
<comment type="caution">
    <text evidence="15">The sequence shown here is derived from an EMBL/GenBank/DDBJ whole genome shotgun (WGS) entry which is preliminary data.</text>
</comment>
<comment type="subcellular location">
    <subcellularLocation>
        <location evidence="2">Cell membrane</location>
        <topology evidence="2">Multi-pass membrane protein</topology>
    </subcellularLocation>
</comment>
<dbReference type="PANTHER" id="PTHR30529:SF7">
    <property type="entry name" value="CYTOCHROME B561 BACTERIAL_NI-HYDROGENASE DOMAIN-CONTAINING PROTEIN"/>
    <property type="match status" value="1"/>
</dbReference>
<feature type="transmembrane region" description="Helical" evidence="13">
    <location>
        <begin position="149"/>
        <end position="170"/>
    </location>
</feature>
<evidence type="ECO:0000313" key="16">
    <source>
        <dbReference type="Proteomes" id="UP001595583"/>
    </source>
</evidence>
<comment type="similarity">
    <text evidence="12">Belongs to the cytochrome b561 family.</text>
</comment>
<feature type="transmembrane region" description="Helical" evidence="13">
    <location>
        <begin position="12"/>
        <end position="33"/>
    </location>
</feature>
<dbReference type="Gene3D" id="1.20.950.20">
    <property type="entry name" value="Transmembrane di-heme cytochromes, Chain C"/>
    <property type="match status" value="1"/>
</dbReference>
<evidence type="ECO:0000256" key="1">
    <source>
        <dbReference type="ARBA" id="ARBA00001970"/>
    </source>
</evidence>
<evidence type="ECO:0000259" key="14">
    <source>
        <dbReference type="Pfam" id="PF01292"/>
    </source>
</evidence>
<keyword evidence="8" id="KW-0249">Electron transport</keyword>
<comment type="cofactor">
    <cofactor evidence="1">
        <name>heme b</name>
        <dbReference type="ChEBI" id="CHEBI:60344"/>
    </cofactor>
</comment>
<dbReference type="Pfam" id="PF01292">
    <property type="entry name" value="Ni_hydr_CYTB"/>
    <property type="match status" value="1"/>
</dbReference>
<dbReference type="EMBL" id="JBHRTK010000012">
    <property type="protein sequence ID" value="MFC3206744.1"/>
    <property type="molecule type" value="Genomic_DNA"/>
</dbReference>
<gene>
    <name evidence="15" type="ORF">ACFOHJ_11020</name>
</gene>
<evidence type="ECO:0000256" key="2">
    <source>
        <dbReference type="ARBA" id="ARBA00004651"/>
    </source>
</evidence>
<proteinExistence type="inferred from homology"/>
<dbReference type="RefSeq" id="WP_378220555.1">
    <property type="nucleotide sequence ID" value="NZ_JBHRTK010000012.1"/>
</dbReference>
<dbReference type="InterPro" id="IPR052168">
    <property type="entry name" value="Cytochrome_b561_oxidase"/>
</dbReference>
<dbReference type="SUPFAM" id="SSF81342">
    <property type="entry name" value="Transmembrane di-heme cytochromes"/>
    <property type="match status" value="1"/>
</dbReference>
<dbReference type="InterPro" id="IPR016174">
    <property type="entry name" value="Di-haem_cyt_TM"/>
</dbReference>
<keyword evidence="3" id="KW-0813">Transport</keyword>
<feature type="transmembrane region" description="Helical" evidence="13">
    <location>
        <begin position="53"/>
        <end position="70"/>
    </location>
</feature>
<keyword evidence="16" id="KW-1185">Reference proteome</keyword>
<dbReference type="InterPro" id="IPR011577">
    <property type="entry name" value="Cyt_b561_bac/Ni-Hgenase"/>
</dbReference>
<organism evidence="15 16">
    <name type="scientific">Aquamicrobium soli</name>
    <dbReference type="NCBI Taxonomy" id="1811518"/>
    <lineage>
        <taxon>Bacteria</taxon>
        <taxon>Pseudomonadati</taxon>
        <taxon>Pseudomonadota</taxon>
        <taxon>Alphaproteobacteria</taxon>
        <taxon>Hyphomicrobiales</taxon>
        <taxon>Phyllobacteriaceae</taxon>
        <taxon>Aquamicrobium</taxon>
    </lineage>
</organism>
<keyword evidence="11 13" id="KW-0472">Membrane</keyword>
<evidence type="ECO:0000256" key="10">
    <source>
        <dbReference type="ARBA" id="ARBA00023004"/>
    </source>
</evidence>
<evidence type="ECO:0000256" key="12">
    <source>
        <dbReference type="ARBA" id="ARBA00037975"/>
    </source>
</evidence>
<evidence type="ECO:0000256" key="5">
    <source>
        <dbReference type="ARBA" id="ARBA00022617"/>
    </source>
</evidence>
<dbReference type="PANTHER" id="PTHR30529">
    <property type="entry name" value="CYTOCHROME B561"/>
    <property type="match status" value="1"/>
</dbReference>
<evidence type="ECO:0000256" key="13">
    <source>
        <dbReference type="SAM" id="Phobius"/>
    </source>
</evidence>
<dbReference type="Proteomes" id="UP001595583">
    <property type="component" value="Unassembled WGS sequence"/>
</dbReference>
<evidence type="ECO:0000256" key="6">
    <source>
        <dbReference type="ARBA" id="ARBA00022692"/>
    </source>
</evidence>
<keyword evidence="10" id="KW-0408">Iron</keyword>
<feature type="domain" description="Cytochrome b561 bacterial/Ni-hydrogenase" evidence="14">
    <location>
        <begin position="9"/>
        <end position="182"/>
    </location>
</feature>
<sequence length="186" mass="20285">MLRNSRASYGTVAIALHWAIALLFFGQIALGYLMQAVADRPRLQFNLFQWHKSFGFLVLGLALARLAWSFSGTRPQPVPGMPRWEAAAARAVHFLLLALTIAVPLAGWAIASTSPLKIPSYAFDLVVVPDLPLARSDAMEAFWSQAHALLAYGAGLLALAHAGAALHHHAARRDATLTRMLGLRRR</sequence>
<protein>
    <submittedName>
        <fullName evidence="15">Cytochrome b</fullName>
    </submittedName>
</protein>
<evidence type="ECO:0000313" key="15">
    <source>
        <dbReference type="EMBL" id="MFC3206744.1"/>
    </source>
</evidence>
<accession>A0ABV7KC75</accession>
<reference evidence="16" key="1">
    <citation type="journal article" date="2019" name="Int. J. Syst. Evol. Microbiol.">
        <title>The Global Catalogue of Microorganisms (GCM) 10K type strain sequencing project: providing services to taxonomists for standard genome sequencing and annotation.</title>
        <authorList>
            <consortium name="The Broad Institute Genomics Platform"/>
            <consortium name="The Broad Institute Genome Sequencing Center for Infectious Disease"/>
            <person name="Wu L."/>
            <person name="Ma J."/>
        </authorList>
    </citation>
    <scope>NUCLEOTIDE SEQUENCE [LARGE SCALE GENOMIC DNA]</scope>
    <source>
        <strain evidence="16">KCTC 52165</strain>
    </source>
</reference>
<keyword evidence="7" id="KW-0479">Metal-binding</keyword>
<keyword evidence="6 13" id="KW-0812">Transmembrane</keyword>
<evidence type="ECO:0000256" key="4">
    <source>
        <dbReference type="ARBA" id="ARBA00022475"/>
    </source>
</evidence>
<evidence type="ECO:0000256" key="11">
    <source>
        <dbReference type="ARBA" id="ARBA00023136"/>
    </source>
</evidence>
<keyword evidence="4" id="KW-1003">Cell membrane</keyword>
<evidence type="ECO:0000256" key="9">
    <source>
        <dbReference type="ARBA" id="ARBA00022989"/>
    </source>
</evidence>
<evidence type="ECO:0000256" key="8">
    <source>
        <dbReference type="ARBA" id="ARBA00022982"/>
    </source>
</evidence>
<evidence type="ECO:0000256" key="7">
    <source>
        <dbReference type="ARBA" id="ARBA00022723"/>
    </source>
</evidence>
<feature type="transmembrane region" description="Helical" evidence="13">
    <location>
        <begin position="91"/>
        <end position="111"/>
    </location>
</feature>